<keyword evidence="3" id="KW-1185">Reference proteome</keyword>
<evidence type="ECO:0000313" key="3">
    <source>
        <dbReference type="Proteomes" id="UP000594621"/>
    </source>
</evidence>
<sequence>MFGTAYSYLVAVFGGYFAAPGVDGAARAMSLLAFLVSLAGLVFQRLDKRYERQQLRKARLPIVNVALDKTKAPRAWTIEFSFNNRANVPIEINSIQVLSPENLFLYQIRKTTRGTRVRNEDSRSRNLCPNLNAIEIEDEQEWRGILAPHDQNVALDLNDDLELSIEVVFRDNERTRERITINRPLWPVEANN</sequence>
<keyword evidence="1" id="KW-0472">Membrane</keyword>
<keyword evidence="1" id="KW-0812">Transmembrane</keyword>
<keyword evidence="1" id="KW-1133">Transmembrane helix</keyword>
<dbReference type="AlphaFoldDB" id="A0A7S9DBQ6"/>
<dbReference type="RefSeq" id="WP_195803543.1">
    <property type="nucleotide sequence ID" value="NZ_CP061379.1"/>
</dbReference>
<name>A0A7S9DBQ6_9BRAD</name>
<dbReference type="EMBL" id="CP061379">
    <property type="protein sequence ID" value="QPF94039.1"/>
    <property type="molecule type" value="Genomic_DNA"/>
</dbReference>
<gene>
    <name evidence="2" type="ORF">IC761_12520</name>
</gene>
<proteinExistence type="predicted"/>
<evidence type="ECO:0000256" key="1">
    <source>
        <dbReference type="SAM" id="Phobius"/>
    </source>
</evidence>
<evidence type="ECO:0000313" key="2">
    <source>
        <dbReference type="EMBL" id="QPF94039.1"/>
    </source>
</evidence>
<dbReference type="KEGG" id="bcou:IC761_12520"/>
<dbReference type="Proteomes" id="UP000594621">
    <property type="component" value="Chromosome"/>
</dbReference>
<protein>
    <submittedName>
        <fullName evidence="2">Uncharacterized protein</fullName>
    </submittedName>
</protein>
<accession>A0A7S9DBQ6</accession>
<reference evidence="2 3" key="1">
    <citation type="submission" date="2020-09" db="EMBL/GenBank/DDBJ databases">
        <title>Complete genomes of bradyrhizobia occurring on native shrubby legumes in Australia.</title>
        <authorList>
            <person name="Lafay B."/>
        </authorList>
    </citation>
    <scope>NUCLEOTIDE SEQUENCE [LARGE SCALE GENOMIC DNA]</scope>
    <source>
        <strain evidence="2 3">BDV5040</strain>
    </source>
</reference>
<feature type="transmembrane region" description="Helical" evidence="1">
    <location>
        <begin position="5"/>
        <end position="22"/>
    </location>
</feature>
<feature type="transmembrane region" description="Helical" evidence="1">
    <location>
        <begin position="28"/>
        <end position="46"/>
    </location>
</feature>
<organism evidence="2 3">
    <name type="scientific">Bradyrhizobium commune</name>
    <dbReference type="NCBI Taxonomy" id="83627"/>
    <lineage>
        <taxon>Bacteria</taxon>
        <taxon>Pseudomonadati</taxon>
        <taxon>Pseudomonadota</taxon>
        <taxon>Alphaproteobacteria</taxon>
        <taxon>Hyphomicrobiales</taxon>
        <taxon>Nitrobacteraceae</taxon>
        <taxon>Bradyrhizobium</taxon>
    </lineage>
</organism>